<feature type="compositionally biased region" description="Pro residues" evidence="1">
    <location>
        <begin position="551"/>
        <end position="581"/>
    </location>
</feature>
<dbReference type="Proteomes" id="UP001153069">
    <property type="component" value="Unassembled WGS sequence"/>
</dbReference>
<feature type="compositionally biased region" description="Low complexity" evidence="1">
    <location>
        <begin position="533"/>
        <end position="545"/>
    </location>
</feature>
<gene>
    <name evidence="2" type="ORF">SEMRO_899_G217770.1</name>
</gene>
<feature type="region of interest" description="Disordered" evidence="1">
    <location>
        <begin position="884"/>
        <end position="920"/>
    </location>
</feature>
<keyword evidence="3" id="KW-1185">Reference proteome</keyword>
<feature type="region of interest" description="Disordered" evidence="1">
    <location>
        <begin position="502"/>
        <end position="607"/>
    </location>
</feature>
<organism evidence="2 3">
    <name type="scientific">Seminavis robusta</name>
    <dbReference type="NCBI Taxonomy" id="568900"/>
    <lineage>
        <taxon>Eukaryota</taxon>
        <taxon>Sar</taxon>
        <taxon>Stramenopiles</taxon>
        <taxon>Ochrophyta</taxon>
        <taxon>Bacillariophyta</taxon>
        <taxon>Bacillariophyceae</taxon>
        <taxon>Bacillariophycidae</taxon>
        <taxon>Naviculales</taxon>
        <taxon>Naviculaceae</taxon>
        <taxon>Seminavis</taxon>
    </lineage>
</organism>
<feature type="compositionally biased region" description="Low complexity" evidence="1">
    <location>
        <begin position="909"/>
        <end position="920"/>
    </location>
</feature>
<feature type="compositionally biased region" description="Low complexity" evidence="1">
    <location>
        <begin position="462"/>
        <end position="477"/>
    </location>
</feature>
<protein>
    <submittedName>
        <fullName evidence="2">Uncharacterized protein</fullName>
    </submittedName>
</protein>
<feature type="compositionally biased region" description="Polar residues" evidence="1">
    <location>
        <begin position="503"/>
        <end position="512"/>
    </location>
</feature>
<feature type="compositionally biased region" description="Low complexity" evidence="1">
    <location>
        <begin position="582"/>
        <end position="593"/>
    </location>
</feature>
<evidence type="ECO:0000313" key="2">
    <source>
        <dbReference type="EMBL" id="CAB9518013.1"/>
    </source>
</evidence>
<feature type="region of interest" description="Disordered" evidence="1">
    <location>
        <begin position="452"/>
        <end position="489"/>
    </location>
</feature>
<comment type="caution">
    <text evidence="2">The sequence shown here is derived from an EMBL/GenBank/DDBJ whole genome shotgun (WGS) entry which is preliminary data.</text>
</comment>
<dbReference type="EMBL" id="CAICTM010000897">
    <property type="protein sequence ID" value="CAB9518013.1"/>
    <property type="molecule type" value="Genomic_DNA"/>
</dbReference>
<name>A0A9N8EBX6_9STRA</name>
<evidence type="ECO:0000256" key="1">
    <source>
        <dbReference type="SAM" id="MobiDB-lite"/>
    </source>
</evidence>
<dbReference type="AlphaFoldDB" id="A0A9N8EBX6"/>
<evidence type="ECO:0000313" key="3">
    <source>
        <dbReference type="Proteomes" id="UP001153069"/>
    </source>
</evidence>
<accession>A0A9N8EBX6</accession>
<reference evidence="2" key="1">
    <citation type="submission" date="2020-06" db="EMBL/GenBank/DDBJ databases">
        <authorList>
            <consortium name="Plant Systems Biology data submission"/>
        </authorList>
    </citation>
    <scope>NUCLEOTIDE SEQUENCE</scope>
    <source>
        <strain evidence="2">D6</strain>
    </source>
</reference>
<proteinExistence type="predicted"/>
<sequence length="920" mass="99126">MAELDDRKPAAVTVDAVDAAADQDSSEDEAPPALAPAVQTVGTTTPAASLEQHTTTVEPTAQAKQAPTVTFAAPNTPAASTPRYFAPTSQTGQIAQWCSSDAFIYEHDNQAALNERAMIIDMLNATHLLQQENRDLLVLANKGYTNVPPDPCYFLARLNGGQLVIFYGFQQCNQLGSAWQSKTVVFVGDPSAPNVAPLVWVPKRLADFAHGNLTVSALTTITNVTRATRNGPTSQRELPVKLATSRAAREHPIVTMVKIPPLLLAQAFAAGDPQQSPLNFMLPILNFVQKWTAQANALPEQGYKRDKMLTCLKNSLLTMVTQNTAMRGTVQESVGVTAAMLELSQDSLYFQPPDVHSTNWAIANWNRLAPQQQPSGVQQPPQVQPFAAVQQPAAGVKQPPPVPPFAAMQQPAAGVQQPPQVQPFTAVQQPAAGVQQPPPQVQPFTAAQQPVAGVQQPPPQDQPFTAVQQPAAGVQQPPHFPPLSAVQQTATGRSAAAFINPTIGMQQPSGGQPHSFHQPPGLQYPFAAPPPTTFGSPAAAAAGPSVWGTYAPPPPGPPAGPAPDPSVWGPRPPAPPGPPVAPTWWPRQPAYGPGFPPGAPSQETPGASKDTAMYTIIMPTLCALMGFTFIPADPVQQGMPSFLPQLAQASAKGPGLMALFRNGIQSLTSSPDNSTFFQGFNISPTLHKELQSFQYSIDDPQTDWHKGLGPGVAMSRDRQAVLDRKRLYEQINTFGGMGITMGRLGDTKLETPTPSLPRTYQEFLFFLTWYGKILLTWLTPNCALYRLVAALSTEVLNYNRHATYPDHWYWENGPFILWKLVLEAKNFFDQSRSHETFLSLGPIRFATEPHLAARDLIRDAKTGLSQTELPGPFQQLLNYSVPGRPTPPVHFNPGGQMAPPVQPPPARQAPPAQASAPPFW</sequence>